<feature type="domain" description="HMA" evidence="1">
    <location>
        <begin position="1"/>
        <end position="66"/>
    </location>
</feature>
<dbReference type="Proteomes" id="UP000005632">
    <property type="component" value="Chromosome"/>
</dbReference>
<dbReference type="EMBL" id="CP003155">
    <property type="protein sequence ID" value="AEV28829.1"/>
    <property type="molecule type" value="Genomic_DNA"/>
</dbReference>
<gene>
    <name evidence="2" type="ordered locus">SpiGrapes_1005</name>
</gene>
<name>G8QRP6_SPHPG</name>
<dbReference type="RefSeq" id="WP_014269678.1">
    <property type="nucleotide sequence ID" value="NC_016633.1"/>
</dbReference>
<organism evidence="2 3">
    <name type="scientific">Sphaerochaeta pleomorpha (strain ATCC BAA-1885 / DSM 22778 / Grapes)</name>
    <dbReference type="NCBI Taxonomy" id="158190"/>
    <lineage>
        <taxon>Bacteria</taxon>
        <taxon>Pseudomonadati</taxon>
        <taxon>Spirochaetota</taxon>
        <taxon>Spirochaetia</taxon>
        <taxon>Spirochaetales</taxon>
        <taxon>Sphaerochaetaceae</taxon>
        <taxon>Sphaerochaeta</taxon>
    </lineage>
</organism>
<dbReference type="SUPFAM" id="SSF55008">
    <property type="entry name" value="HMA, heavy metal-associated domain"/>
    <property type="match status" value="1"/>
</dbReference>
<dbReference type="HOGENOM" id="CLU_134973_10_4_12"/>
<dbReference type="AlphaFoldDB" id="G8QRP6"/>
<dbReference type="STRING" id="158190.SpiGrapes_1005"/>
<dbReference type="KEGG" id="sgp:SpiGrapes_1005"/>
<dbReference type="PROSITE" id="PS50846">
    <property type="entry name" value="HMA_2"/>
    <property type="match status" value="1"/>
</dbReference>
<dbReference type="OrthoDB" id="371141at2"/>
<evidence type="ECO:0000313" key="2">
    <source>
        <dbReference type="EMBL" id="AEV28829.1"/>
    </source>
</evidence>
<sequence>MKTEILTSGMHCNGCENRMVKALKGLEDIKDAKADAKTGKVVIKHSKEETITEAKTLIGEIGFEVLST</sequence>
<evidence type="ECO:0000313" key="3">
    <source>
        <dbReference type="Proteomes" id="UP000005632"/>
    </source>
</evidence>
<dbReference type="GO" id="GO:0046872">
    <property type="term" value="F:metal ion binding"/>
    <property type="evidence" value="ECO:0007669"/>
    <property type="project" value="InterPro"/>
</dbReference>
<accession>G8QRP6</accession>
<proteinExistence type="predicted"/>
<dbReference type="InterPro" id="IPR006121">
    <property type="entry name" value="HMA_dom"/>
</dbReference>
<protein>
    <submittedName>
        <fullName evidence="2">Cation transport ATPase</fullName>
    </submittedName>
</protein>
<reference evidence="2 3" key="1">
    <citation type="submission" date="2011-11" db="EMBL/GenBank/DDBJ databases">
        <title>Complete sequence of Spirochaeta sp. grapes.</title>
        <authorList>
            <consortium name="US DOE Joint Genome Institute"/>
            <person name="Lucas S."/>
            <person name="Han J."/>
            <person name="Lapidus A."/>
            <person name="Cheng J.-F."/>
            <person name="Goodwin L."/>
            <person name="Pitluck S."/>
            <person name="Peters L."/>
            <person name="Ovchinnikova G."/>
            <person name="Munk A.C."/>
            <person name="Detter J.C."/>
            <person name="Han C."/>
            <person name="Tapia R."/>
            <person name="Land M."/>
            <person name="Hauser L."/>
            <person name="Kyrpides N."/>
            <person name="Ivanova N."/>
            <person name="Pagani I."/>
            <person name="Ritalahtilisa K."/>
            <person name="Loeffler F."/>
            <person name="Woyke T."/>
        </authorList>
    </citation>
    <scope>NUCLEOTIDE SEQUENCE [LARGE SCALE GENOMIC DNA]</scope>
    <source>
        <strain evidence="3">ATCC BAA-1885 / DSM 22778 / Grapes</strain>
    </source>
</reference>
<evidence type="ECO:0000259" key="1">
    <source>
        <dbReference type="PROSITE" id="PS50846"/>
    </source>
</evidence>
<dbReference type="InterPro" id="IPR036163">
    <property type="entry name" value="HMA_dom_sf"/>
</dbReference>
<dbReference type="Pfam" id="PF00403">
    <property type="entry name" value="HMA"/>
    <property type="match status" value="1"/>
</dbReference>
<keyword evidence="3" id="KW-1185">Reference proteome</keyword>
<dbReference type="CDD" id="cd00371">
    <property type="entry name" value="HMA"/>
    <property type="match status" value="1"/>
</dbReference>
<dbReference type="Gene3D" id="3.30.70.100">
    <property type="match status" value="1"/>
</dbReference>
<dbReference type="eggNOG" id="COG2608">
    <property type="taxonomic scope" value="Bacteria"/>
</dbReference>